<sequence>MRSKFITYNLKLLTTIFIVVSLVIGYELLVAPAGAQMPAQVLLTWQANNFYPADYQGKALATPKTPVSVSAEFLRNGKFLDISKSNFTWLVDEKLLSSGVGLKEVVFNVNKSPGDSHFMRVSINSNGEIFGSSVRVPVSKPILALEAAYPDALVRAGSRATVEAVPYFFNVSSLQNLVFSWQVGDGNQKESGSDNELVLNVGTPTGVEPITIFGSARNVNDLLEFASDRIRLIVY</sequence>
<proteinExistence type="predicted"/>
<reference evidence="1 2" key="1">
    <citation type="journal article" date="2015" name="Nature">
        <title>rRNA introns, odd ribosomes, and small enigmatic genomes across a large radiation of phyla.</title>
        <authorList>
            <person name="Brown C.T."/>
            <person name="Hug L.A."/>
            <person name="Thomas B.C."/>
            <person name="Sharon I."/>
            <person name="Castelle C.J."/>
            <person name="Singh A."/>
            <person name="Wilkins M.J."/>
            <person name="Williams K.H."/>
            <person name="Banfield J.F."/>
        </authorList>
    </citation>
    <scope>NUCLEOTIDE SEQUENCE [LARGE SCALE GENOMIC DNA]</scope>
</reference>
<evidence type="ECO:0008006" key="3">
    <source>
        <dbReference type="Google" id="ProtNLM"/>
    </source>
</evidence>
<dbReference type="EMBL" id="LCPO01000007">
    <property type="protein sequence ID" value="KKU99067.1"/>
    <property type="molecule type" value="Genomic_DNA"/>
</dbReference>
<comment type="caution">
    <text evidence="1">The sequence shown here is derived from an EMBL/GenBank/DDBJ whole genome shotgun (WGS) entry which is preliminary data.</text>
</comment>
<name>A0A0G1UY27_9BACT</name>
<protein>
    <recommendedName>
        <fullName evidence="3">PKD domain-containing protein</fullName>
    </recommendedName>
</protein>
<dbReference type="Proteomes" id="UP000034600">
    <property type="component" value="Unassembled WGS sequence"/>
</dbReference>
<organism evidence="1 2">
    <name type="scientific">Candidatus Jorgensenbacteria bacterium GW2011_GWC1_48_8</name>
    <dbReference type="NCBI Taxonomy" id="1618666"/>
    <lineage>
        <taxon>Bacteria</taxon>
        <taxon>Candidatus Joergenseniibacteriota</taxon>
    </lineage>
</organism>
<evidence type="ECO:0000313" key="2">
    <source>
        <dbReference type="Proteomes" id="UP000034600"/>
    </source>
</evidence>
<evidence type="ECO:0000313" key="1">
    <source>
        <dbReference type="EMBL" id="KKU99067.1"/>
    </source>
</evidence>
<gene>
    <name evidence="1" type="ORF">UY32_C0007G0011</name>
</gene>
<dbReference type="AlphaFoldDB" id="A0A0G1UY27"/>
<accession>A0A0G1UY27</accession>